<sequence length="426" mass="44479">MTVLRALLPAAPRRRAALLLGVPGLAIGMMLSGGWPRAQGVDPALLATNAALDARQAGADLRAAQAEGGIARKRAERLEANARAVTAQAEKTAREAAAVAARIQETQAAIAAQQARTRGIAAERAGLRARMAARQAPLARLTGSLQRLSRRPPLLALLRPGSVSDVVYLRALLDTMLPQVEARTAALRSEIEKGRALERKAQAAEADLRKVQGELTARRQQLAVIESRQRLAGREASGLAAREAEHALALAEKARDLGGLLDDIGRQGALRDALAGLPGPVMRPPDPARAQVIEAEDFAPPPEGLPGYMLPVVGRVLSGFGETAAGQARSAGLTLVTRPLAQAVAPAPGRVAFAGPYGGYGRIVIIEHDGGWTSLVTGLARLDVRVGDTIVAGSPLGMAGPGAPRIGVELRRNGQPVNPLQYLQAL</sequence>
<keyword evidence="5" id="KW-1185">Reference proteome</keyword>
<evidence type="ECO:0000259" key="3">
    <source>
        <dbReference type="Pfam" id="PF01551"/>
    </source>
</evidence>
<reference evidence="4" key="2">
    <citation type="submission" date="2020-09" db="EMBL/GenBank/DDBJ databases">
        <authorList>
            <person name="Sun Q."/>
            <person name="Kim S."/>
        </authorList>
    </citation>
    <scope>NUCLEOTIDE SEQUENCE</scope>
    <source>
        <strain evidence="4">KCTC 32255</strain>
    </source>
</reference>
<organism evidence="4 5">
    <name type="scientific">Novosphingobium colocasiae</name>
    <dbReference type="NCBI Taxonomy" id="1256513"/>
    <lineage>
        <taxon>Bacteria</taxon>
        <taxon>Pseudomonadati</taxon>
        <taxon>Pseudomonadota</taxon>
        <taxon>Alphaproteobacteria</taxon>
        <taxon>Sphingomonadales</taxon>
        <taxon>Sphingomonadaceae</taxon>
        <taxon>Novosphingobium</taxon>
    </lineage>
</organism>
<dbReference type="Gene3D" id="2.70.70.10">
    <property type="entry name" value="Glucose Permease (Domain IIA)"/>
    <property type="match status" value="1"/>
</dbReference>
<gene>
    <name evidence="4" type="ORF">GCM10011614_02120</name>
</gene>
<keyword evidence="2" id="KW-0175">Coiled coil</keyword>
<dbReference type="PANTHER" id="PTHR21666">
    <property type="entry name" value="PEPTIDASE-RELATED"/>
    <property type="match status" value="1"/>
</dbReference>
<evidence type="ECO:0000313" key="4">
    <source>
        <dbReference type="EMBL" id="GGY91014.1"/>
    </source>
</evidence>
<reference evidence="4" key="1">
    <citation type="journal article" date="2014" name="Int. J. Syst. Evol. Microbiol.">
        <title>Complete genome sequence of Corynebacterium casei LMG S-19264T (=DSM 44701T), isolated from a smear-ripened cheese.</title>
        <authorList>
            <consortium name="US DOE Joint Genome Institute (JGI-PGF)"/>
            <person name="Walter F."/>
            <person name="Albersmeier A."/>
            <person name="Kalinowski J."/>
            <person name="Ruckert C."/>
        </authorList>
    </citation>
    <scope>NUCLEOTIDE SEQUENCE</scope>
    <source>
        <strain evidence="4">KCTC 32255</strain>
    </source>
</reference>
<dbReference type="AlphaFoldDB" id="A0A918P895"/>
<evidence type="ECO:0000256" key="2">
    <source>
        <dbReference type="SAM" id="Coils"/>
    </source>
</evidence>
<evidence type="ECO:0000256" key="1">
    <source>
        <dbReference type="ARBA" id="ARBA00022729"/>
    </source>
</evidence>
<dbReference type="Proteomes" id="UP000648075">
    <property type="component" value="Unassembled WGS sequence"/>
</dbReference>
<dbReference type="RefSeq" id="WP_229813615.1">
    <property type="nucleotide sequence ID" value="NZ_BMZA01000001.1"/>
</dbReference>
<feature type="coiled-coil region" evidence="2">
    <location>
        <begin position="61"/>
        <end position="95"/>
    </location>
</feature>
<evidence type="ECO:0000313" key="5">
    <source>
        <dbReference type="Proteomes" id="UP000648075"/>
    </source>
</evidence>
<dbReference type="InterPro" id="IPR050570">
    <property type="entry name" value="Cell_wall_metabolism_enzyme"/>
</dbReference>
<dbReference type="GO" id="GO:0004222">
    <property type="term" value="F:metalloendopeptidase activity"/>
    <property type="evidence" value="ECO:0007669"/>
    <property type="project" value="TreeGrafter"/>
</dbReference>
<comment type="caution">
    <text evidence="4">The sequence shown here is derived from an EMBL/GenBank/DDBJ whole genome shotgun (WGS) entry which is preliminary data.</text>
</comment>
<feature type="domain" description="M23ase beta-sheet core" evidence="3">
    <location>
        <begin position="331"/>
        <end position="419"/>
    </location>
</feature>
<dbReference type="PANTHER" id="PTHR21666:SF289">
    <property type="entry name" value="L-ALA--D-GLU ENDOPEPTIDASE"/>
    <property type="match status" value="1"/>
</dbReference>
<keyword evidence="1" id="KW-0732">Signal</keyword>
<proteinExistence type="predicted"/>
<dbReference type="Pfam" id="PF01551">
    <property type="entry name" value="Peptidase_M23"/>
    <property type="match status" value="1"/>
</dbReference>
<name>A0A918P895_9SPHN</name>
<feature type="coiled-coil region" evidence="2">
    <location>
        <begin position="187"/>
        <end position="221"/>
    </location>
</feature>
<dbReference type="InterPro" id="IPR011055">
    <property type="entry name" value="Dup_hybrid_motif"/>
</dbReference>
<dbReference type="EMBL" id="BMZA01000001">
    <property type="protein sequence ID" value="GGY91014.1"/>
    <property type="molecule type" value="Genomic_DNA"/>
</dbReference>
<protein>
    <recommendedName>
        <fullName evidence="3">M23ase beta-sheet core domain-containing protein</fullName>
    </recommendedName>
</protein>
<dbReference type="CDD" id="cd12797">
    <property type="entry name" value="M23_peptidase"/>
    <property type="match status" value="1"/>
</dbReference>
<dbReference type="InterPro" id="IPR016047">
    <property type="entry name" value="M23ase_b-sheet_dom"/>
</dbReference>
<accession>A0A918P895</accession>
<dbReference type="SUPFAM" id="SSF51261">
    <property type="entry name" value="Duplicated hybrid motif"/>
    <property type="match status" value="1"/>
</dbReference>